<accession>G0MB82</accession>
<dbReference type="AlphaFoldDB" id="G0MB82"/>
<dbReference type="Proteomes" id="UP000008068">
    <property type="component" value="Unassembled WGS sequence"/>
</dbReference>
<evidence type="ECO:0000313" key="3">
    <source>
        <dbReference type="EMBL" id="EGT40747.1"/>
    </source>
</evidence>
<keyword evidence="4" id="KW-1185">Reference proteome</keyword>
<name>G0MB82_CAEBE</name>
<evidence type="ECO:0008006" key="5">
    <source>
        <dbReference type="Google" id="ProtNLM"/>
    </source>
</evidence>
<reference evidence="4" key="1">
    <citation type="submission" date="2011-07" db="EMBL/GenBank/DDBJ databases">
        <authorList>
            <consortium name="Caenorhabditis brenneri Sequencing and Analysis Consortium"/>
            <person name="Wilson R.K."/>
        </authorList>
    </citation>
    <scope>NUCLEOTIDE SEQUENCE [LARGE SCALE GENOMIC DNA]</scope>
    <source>
        <strain evidence="4">PB2801</strain>
    </source>
</reference>
<dbReference type="InterPro" id="IPR053222">
    <property type="entry name" value="Zygotic_Embryogenesis-Asso"/>
</dbReference>
<dbReference type="InterPro" id="IPR012885">
    <property type="entry name" value="F-box_Sdz-33"/>
</dbReference>
<proteinExistence type="predicted"/>
<gene>
    <name evidence="3" type="ORF">CAEBREN_06152</name>
</gene>
<evidence type="ECO:0000313" key="4">
    <source>
        <dbReference type="Proteomes" id="UP000008068"/>
    </source>
</evidence>
<sequence length="323" mass="37848">MAEESFPLLKLPVDVTKHVVQCMPDIERVIFSFCSKRMKPMAVSPGVRPRSFFVTIGENCEVLHEETYRDVNWDLDYYTGEEKVRVGPFMNGRGTPIIWDQPGWSMAERFNHVCDLFPNIETDKLSFYSDTFDLNLLPLFRFSDVSELSLPETMENSSFNVELLNYFKKVDRIEICCIRFGSDTEIDSILTRNLHMLSIQRYFEINFEELLLINSRYVYLSNPDLTGKHINMFLKMWMSGSNPQLRYFRFFLDDLMELEDFDCILTGTNFQTLPDTEESQYVDSDGDIVTIHGGIRIRNKDGIKGIVEFKENYYKIEFIVIDD</sequence>
<evidence type="ECO:0000259" key="2">
    <source>
        <dbReference type="Pfam" id="PF07735"/>
    </source>
</evidence>
<feature type="domain" description="F-box" evidence="1">
    <location>
        <begin position="8"/>
        <end position="39"/>
    </location>
</feature>
<dbReference type="EMBL" id="GL379788">
    <property type="protein sequence ID" value="EGT40747.1"/>
    <property type="molecule type" value="Genomic_DNA"/>
</dbReference>
<evidence type="ECO:0000259" key="1">
    <source>
        <dbReference type="Pfam" id="PF00646"/>
    </source>
</evidence>
<organism evidence="4">
    <name type="scientific">Caenorhabditis brenneri</name>
    <name type="common">Nematode worm</name>
    <dbReference type="NCBI Taxonomy" id="135651"/>
    <lineage>
        <taxon>Eukaryota</taxon>
        <taxon>Metazoa</taxon>
        <taxon>Ecdysozoa</taxon>
        <taxon>Nematoda</taxon>
        <taxon>Chromadorea</taxon>
        <taxon>Rhabditida</taxon>
        <taxon>Rhabditina</taxon>
        <taxon>Rhabditomorpha</taxon>
        <taxon>Rhabditoidea</taxon>
        <taxon>Rhabditidae</taxon>
        <taxon>Peloderinae</taxon>
        <taxon>Caenorhabditis</taxon>
    </lineage>
</organism>
<dbReference type="InterPro" id="IPR001810">
    <property type="entry name" value="F-box_dom"/>
</dbReference>
<dbReference type="HOGENOM" id="CLU_028840_1_3_1"/>
<dbReference type="PANTHER" id="PTHR22899">
    <property type="entry name" value="CYCLIN-RELATED F-BOX FAMILY"/>
    <property type="match status" value="1"/>
</dbReference>
<feature type="domain" description="Sdz-33 F-box" evidence="2">
    <location>
        <begin position="186"/>
        <end position="250"/>
    </location>
</feature>
<dbReference type="InParanoid" id="G0MB82"/>
<dbReference type="Pfam" id="PF00646">
    <property type="entry name" value="F-box"/>
    <property type="match status" value="1"/>
</dbReference>
<dbReference type="PANTHER" id="PTHR22899:SF0">
    <property type="entry name" value="F-BOX ASSOCIATED DOMAIN-CONTAINING PROTEIN-RELATED"/>
    <property type="match status" value="1"/>
</dbReference>
<protein>
    <recommendedName>
        <fullName evidence="5">F-box domain-containing protein</fullName>
    </recommendedName>
</protein>
<dbReference type="Pfam" id="PF07735">
    <property type="entry name" value="FBA_2"/>
    <property type="match status" value="1"/>
</dbReference>